<evidence type="ECO:0000256" key="1">
    <source>
        <dbReference type="ARBA" id="ARBA00005594"/>
    </source>
</evidence>
<evidence type="ECO:0000256" key="5">
    <source>
        <dbReference type="ARBA" id="ARBA00022840"/>
    </source>
</evidence>
<dbReference type="EC" id="6.1.1.2" evidence="2 9"/>
<organism evidence="11 12">
    <name type="scientific">Salmonella enterica subsp. enterica serovar Rubislaw str. A4-653</name>
    <dbReference type="NCBI Taxonomy" id="913081"/>
    <lineage>
        <taxon>Bacteria</taxon>
        <taxon>Pseudomonadati</taxon>
        <taxon>Pseudomonadota</taxon>
        <taxon>Gammaproteobacteria</taxon>
        <taxon>Enterobacterales</taxon>
        <taxon>Enterobacteriaceae</taxon>
        <taxon>Salmonella</taxon>
    </lineage>
</organism>
<keyword evidence="3 10" id="KW-0436">Ligase</keyword>
<dbReference type="Gene3D" id="1.10.240.10">
    <property type="entry name" value="Tyrosyl-Transfer RNA Synthetase"/>
    <property type="match status" value="1"/>
</dbReference>
<dbReference type="SUPFAM" id="SSF52374">
    <property type="entry name" value="Nucleotidylyl transferase"/>
    <property type="match status" value="1"/>
</dbReference>
<protein>
    <recommendedName>
        <fullName evidence="2 9">Tryptophan--tRNA ligase</fullName>
        <ecNumber evidence="2 9">6.1.1.2</ecNumber>
    </recommendedName>
</protein>
<dbReference type="FunFam" id="1.10.240.10:FF:000005">
    <property type="entry name" value="Tryptophan--tRNA ligase"/>
    <property type="match status" value="1"/>
</dbReference>
<keyword evidence="5 10" id="KW-0067">ATP-binding</keyword>
<keyword evidence="4 10" id="KW-0547">Nucleotide-binding</keyword>
<dbReference type="CDD" id="cd00806">
    <property type="entry name" value="TrpRS_core"/>
    <property type="match status" value="1"/>
</dbReference>
<dbReference type="GO" id="GO:0006436">
    <property type="term" value="P:tryptophanyl-tRNA aminoacylation"/>
    <property type="evidence" value="ECO:0007669"/>
    <property type="project" value="UniProtKB-UniRule"/>
</dbReference>
<evidence type="ECO:0000256" key="3">
    <source>
        <dbReference type="ARBA" id="ARBA00022598"/>
    </source>
</evidence>
<keyword evidence="6 10" id="KW-0648">Protein biosynthesis</keyword>
<evidence type="ECO:0000313" key="11">
    <source>
        <dbReference type="EMBL" id="EHC76759.1"/>
    </source>
</evidence>
<reference evidence="11 12" key="1">
    <citation type="journal article" date="2011" name="BMC Genomics">
        <title>Genome sequencing reveals diversification of virulence factor content and possible host adaptation in distinct subpopulations of Salmonella enterica.</title>
        <authorList>
            <person name="den Bakker H.C."/>
            <person name="Moreno Switt A.I."/>
            <person name="Govoni G."/>
            <person name="Cummings C.A."/>
            <person name="Ranieri M.L."/>
            <person name="Degoricija L."/>
            <person name="Hoelzer K."/>
            <person name="Rodriguez-Rivera L.D."/>
            <person name="Brown S."/>
            <person name="Bolchacova E."/>
            <person name="Furtado M.R."/>
            <person name="Wiedmann M."/>
        </authorList>
    </citation>
    <scope>NUCLEOTIDE SEQUENCE [LARGE SCALE GENOMIC DNA]</scope>
    <source>
        <strain evidence="11 12">A4-653</strain>
    </source>
</reference>
<dbReference type="PANTHER" id="PTHR43766:SF1">
    <property type="entry name" value="TRYPTOPHAN--TRNA LIGASE, MITOCHONDRIAL"/>
    <property type="match status" value="1"/>
</dbReference>
<dbReference type="AlphaFoldDB" id="G5QTM6"/>
<evidence type="ECO:0000256" key="7">
    <source>
        <dbReference type="ARBA" id="ARBA00023146"/>
    </source>
</evidence>
<dbReference type="GO" id="GO:0004830">
    <property type="term" value="F:tryptophan-tRNA ligase activity"/>
    <property type="evidence" value="ECO:0007669"/>
    <property type="project" value="UniProtKB-UniRule"/>
</dbReference>
<comment type="similarity">
    <text evidence="1 10">Belongs to the class-I aminoacyl-tRNA synthetase family.</text>
</comment>
<dbReference type="GO" id="GO:0005524">
    <property type="term" value="F:ATP binding"/>
    <property type="evidence" value="ECO:0007669"/>
    <property type="project" value="UniProtKB-KW"/>
</dbReference>
<dbReference type="Gene3D" id="3.40.50.620">
    <property type="entry name" value="HUPs"/>
    <property type="match status" value="1"/>
</dbReference>
<dbReference type="GO" id="GO:0005829">
    <property type="term" value="C:cytosol"/>
    <property type="evidence" value="ECO:0007669"/>
    <property type="project" value="TreeGrafter"/>
</dbReference>
<sequence>MNTLPIILTGDRPTGSLHLGHYVGSLRQRVARAARCRPSGQRVALQQDHQQYVLIADLQGLTDNGSNPQKIRDNIPQVLADYLAVGIDPKLTTICLQSALPALAELTVLYMNIVTVARVERNPTVKNEIAQKGFTRSLPVGFMAYPISQAADITAFKAEMVPVGDDQLPMIEQTNEIVHKMNSLFSSPVLRPCQALLSDTGRLPGIDGSAKMSKSLGNTLLLSASEETIHRAVSAMYTDSNHLKISDPGKIEGNVVFTWLDAFHPDKAKVAAMKVHYQQGGLGDRVCKNELETCLQELIAPIRERRATFIADKGMLMELLKKGSERAHEVTQKTLQEVKRGLGLPTLFQV</sequence>
<evidence type="ECO:0000313" key="12">
    <source>
        <dbReference type="Proteomes" id="UP000004903"/>
    </source>
</evidence>
<name>G5QTM6_SALRU</name>
<dbReference type="InterPro" id="IPR002305">
    <property type="entry name" value="aa-tRNA-synth_Ic"/>
</dbReference>
<evidence type="ECO:0000256" key="8">
    <source>
        <dbReference type="ARBA" id="ARBA00049929"/>
    </source>
</evidence>
<keyword evidence="7 10" id="KW-0030">Aminoacyl-tRNA synthetase</keyword>
<evidence type="ECO:0000256" key="6">
    <source>
        <dbReference type="ARBA" id="ARBA00022917"/>
    </source>
</evidence>
<evidence type="ECO:0000256" key="9">
    <source>
        <dbReference type="NCBIfam" id="TIGR00233"/>
    </source>
</evidence>
<evidence type="ECO:0000256" key="2">
    <source>
        <dbReference type="ARBA" id="ARBA00013161"/>
    </source>
</evidence>
<dbReference type="EMBL" id="AFCT01002372">
    <property type="protein sequence ID" value="EHC76759.1"/>
    <property type="molecule type" value="Genomic_DNA"/>
</dbReference>
<accession>G5QTM6</accession>
<dbReference type="NCBIfam" id="TIGR00233">
    <property type="entry name" value="trpS"/>
    <property type="match status" value="1"/>
</dbReference>
<dbReference type="Proteomes" id="UP000004903">
    <property type="component" value="Unassembled WGS sequence"/>
</dbReference>
<gene>
    <name evidence="11" type="ORF">LTSERUB_6634</name>
</gene>
<proteinExistence type="inferred from homology"/>
<dbReference type="PROSITE" id="PS00178">
    <property type="entry name" value="AA_TRNA_LIGASE_I"/>
    <property type="match status" value="1"/>
</dbReference>
<comment type="catalytic activity">
    <reaction evidence="8">
        <text>tRNA(Trp) + L-tryptophan + ATP = L-tryptophyl-tRNA(Trp) + AMP + diphosphate + H(+)</text>
        <dbReference type="Rhea" id="RHEA:24080"/>
        <dbReference type="Rhea" id="RHEA-COMP:9671"/>
        <dbReference type="Rhea" id="RHEA-COMP:9705"/>
        <dbReference type="ChEBI" id="CHEBI:15378"/>
        <dbReference type="ChEBI" id="CHEBI:30616"/>
        <dbReference type="ChEBI" id="CHEBI:33019"/>
        <dbReference type="ChEBI" id="CHEBI:57912"/>
        <dbReference type="ChEBI" id="CHEBI:78442"/>
        <dbReference type="ChEBI" id="CHEBI:78535"/>
        <dbReference type="ChEBI" id="CHEBI:456215"/>
        <dbReference type="EC" id="6.1.1.2"/>
    </reaction>
</comment>
<dbReference type="PANTHER" id="PTHR43766">
    <property type="entry name" value="TRYPTOPHAN--TRNA LIGASE, MITOCHONDRIAL"/>
    <property type="match status" value="1"/>
</dbReference>
<dbReference type="InterPro" id="IPR014729">
    <property type="entry name" value="Rossmann-like_a/b/a_fold"/>
</dbReference>
<comment type="caution">
    <text evidence="11">The sequence shown here is derived from an EMBL/GenBank/DDBJ whole genome shotgun (WGS) entry which is preliminary data.</text>
</comment>
<dbReference type="Pfam" id="PF00579">
    <property type="entry name" value="tRNA-synt_1b"/>
    <property type="match status" value="1"/>
</dbReference>
<dbReference type="PRINTS" id="PR01039">
    <property type="entry name" value="TRNASYNTHTRP"/>
</dbReference>
<dbReference type="FunFam" id="3.40.50.620:FF:000094">
    <property type="entry name" value="Tryptophan--tRNA ligase"/>
    <property type="match status" value="1"/>
</dbReference>
<dbReference type="InterPro" id="IPR050203">
    <property type="entry name" value="Trp-tRNA_synthetase"/>
</dbReference>
<evidence type="ECO:0000256" key="10">
    <source>
        <dbReference type="RuleBase" id="RU363036"/>
    </source>
</evidence>
<evidence type="ECO:0000256" key="4">
    <source>
        <dbReference type="ARBA" id="ARBA00022741"/>
    </source>
</evidence>
<dbReference type="InterPro" id="IPR002306">
    <property type="entry name" value="Trp-tRNA-ligase"/>
</dbReference>
<dbReference type="PATRIC" id="fig|913081.3.peg.5164"/>
<dbReference type="InterPro" id="IPR001412">
    <property type="entry name" value="aa-tRNA-synth_I_CS"/>
</dbReference>